<dbReference type="Pfam" id="PF00877">
    <property type="entry name" value="NLPC_P60"/>
    <property type="match status" value="1"/>
</dbReference>
<dbReference type="InterPro" id="IPR051202">
    <property type="entry name" value="Peptidase_C40"/>
</dbReference>
<evidence type="ECO:0000256" key="2">
    <source>
        <dbReference type="ARBA" id="ARBA00022670"/>
    </source>
</evidence>
<evidence type="ECO:0000256" key="3">
    <source>
        <dbReference type="ARBA" id="ARBA00022801"/>
    </source>
</evidence>
<evidence type="ECO:0000256" key="1">
    <source>
        <dbReference type="ARBA" id="ARBA00007074"/>
    </source>
</evidence>
<accession>A0A1K1LE86</accession>
<evidence type="ECO:0000256" key="5">
    <source>
        <dbReference type="SAM" id="MobiDB-lite"/>
    </source>
</evidence>
<dbReference type="PROSITE" id="PS51935">
    <property type="entry name" value="NLPC_P60"/>
    <property type="match status" value="1"/>
</dbReference>
<keyword evidence="8" id="KW-1185">Reference proteome</keyword>
<proteinExistence type="inferred from homology"/>
<keyword evidence="4" id="KW-0788">Thiol protease</keyword>
<dbReference type="Gene3D" id="3.90.1720.10">
    <property type="entry name" value="endopeptidase domain like (from Nostoc punctiforme)"/>
    <property type="match status" value="1"/>
</dbReference>
<dbReference type="OrthoDB" id="9807055at2"/>
<dbReference type="KEGG" id="dpg:DESPIGER_1193"/>
<sequence>MGLLALSAGCASHSGSGSSGYPEESWYAQRQRAAQEARFRRSYEAVFDESVEESGPRQAKAVQVARSAIGTPYVPGGRNPGGFDCSGLVQWAYKSVGINLPRTAREQAVVGKRITRVEDMRAGDIVAFHHPRRGYHTGIYVGDGKFVHSPRRRTRVRINSLDDPYFRTTFMGARRVEGSDAFSAEELRMAAYAEEQAVREISHSRSKSKAGVSQKNTRDKKSSVQKSSRGKSKSSVSRKGGSAQKKSSVQKSSRSKSKSSVQRKSSAQKKNSGKTSARRSSQGRTTKK</sequence>
<comment type="similarity">
    <text evidence="1">Belongs to the peptidase C40 family.</text>
</comment>
<evidence type="ECO:0000313" key="8">
    <source>
        <dbReference type="Proteomes" id="UP000186323"/>
    </source>
</evidence>
<dbReference type="Proteomes" id="UP000186323">
    <property type="component" value="Chromosome I"/>
</dbReference>
<evidence type="ECO:0000259" key="6">
    <source>
        <dbReference type="PROSITE" id="PS51935"/>
    </source>
</evidence>
<reference evidence="8" key="1">
    <citation type="submission" date="2016-10" db="EMBL/GenBank/DDBJ databases">
        <authorList>
            <person name="Wegmann U."/>
        </authorList>
    </citation>
    <scope>NUCLEOTIDE SEQUENCE [LARGE SCALE GENOMIC DNA]</scope>
</reference>
<dbReference type="SUPFAM" id="SSF54001">
    <property type="entry name" value="Cysteine proteinases"/>
    <property type="match status" value="1"/>
</dbReference>
<dbReference type="InterPro" id="IPR038765">
    <property type="entry name" value="Papain-like_cys_pep_sf"/>
</dbReference>
<dbReference type="AlphaFoldDB" id="A0A1K1LE86"/>
<name>A0A1K1LE86_9BACT</name>
<evidence type="ECO:0000256" key="4">
    <source>
        <dbReference type="ARBA" id="ARBA00022807"/>
    </source>
</evidence>
<feature type="compositionally biased region" description="Polar residues" evidence="5">
    <location>
        <begin position="273"/>
        <end position="288"/>
    </location>
</feature>
<protein>
    <submittedName>
        <fullName evidence="7">NLP/P60 family protein</fullName>
    </submittedName>
</protein>
<dbReference type="GO" id="GO:0008234">
    <property type="term" value="F:cysteine-type peptidase activity"/>
    <property type="evidence" value="ECO:0007669"/>
    <property type="project" value="UniProtKB-KW"/>
</dbReference>
<dbReference type="GO" id="GO:0006508">
    <property type="term" value="P:proteolysis"/>
    <property type="evidence" value="ECO:0007669"/>
    <property type="project" value="UniProtKB-KW"/>
</dbReference>
<keyword evidence="2" id="KW-0645">Protease</keyword>
<keyword evidence="3" id="KW-0378">Hydrolase</keyword>
<dbReference type="InterPro" id="IPR000064">
    <property type="entry name" value="NLP_P60_dom"/>
</dbReference>
<dbReference type="EMBL" id="LT630450">
    <property type="protein sequence ID" value="SFV73044.1"/>
    <property type="molecule type" value="Genomic_DNA"/>
</dbReference>
<dbReference type="PANTHER" id="PTHR47053:SF1">
    <property type="entry name" value="MUREIN DD-ENDOPEPTIDASE MEPH-RELATED"/>
    <property type="match status" value="1"/>
</dbReference>
<feature type="region of interest" description="Disordered" evidence="5">
    <location>
        <begin position="198"/>
        <end position="288"/>
    </location>
</feature>
<dbReference type="PANTHER" id="PTHR47053">
    <property type="entry name" value="MUREIN DD-ENDOPEPTIDASE MEPH-RELATED"/>
    <property type="match status" value="1"/>
</dbReference>
<organism evidence="7 8">
    <name type="scientific">Desulfovibrio piger</name>
    <dbReference type="NCBI Taxonomy" id="901"/>
    <lineage>
        <taxon>Bacteria</taxon>
        <taxon>Pseudomonadati</taxon>
        <taxon>Thermodesulfobacteriota</taxon>
        <taxon>Desulfovibrionia</taxon>
        <taxon>Desulfovibrionales</taxon>
        <taxon>Desulfovibrionaceae</taxon>
        <taxon>Desulfovibrio</taxon>
    </lineage>
</organism>
<feature type="compositionally biased region" description="Low complexity" evidence="5">
    <location>
        <begin position="233"/>
        <end position="270"/>
    </location>
</feature>
<gene>
    <name evidence="7" type="ORF">DESPIGER_1193</name>
</gene>
<feature type="domain" description="NlpC/P60" evidence="6">
    <location>
        <begin position="55"/>
        <end position="177"/>
    </location>
</feature>
<evidence type="ECO:0000313" key="7">
    <source>
        <dbReference type="EMBL" id="SFV73044.1"/>
    </source>
</evidence>